<dbReference type="eggNOG" id="ENOG502R30H">
    <property type="taxonomic scope" value="Eukaryota"/>
</dbReference>
<dbReference type="EMBL" id="GL983982">
    <property type="protein sequence ID" value="EGR30528.1"/>
    <property type="molecule type" value="Genomic_DNA"/>
</dbReference>
<reference evidence="1 2" key="1">
    <citation type="submission" date="2011-07" db="EMBL/GenBank/DDBJ databases">
        <authorList>
            <person name="Coyne R."/>
            <person name="Brami D."/>
            <person name="Johnson J."/>
            <person name="Hostetler J."/>
            <person name="Hannick L."/>
            <person name="Clark T."/>
            <person name="Cassidy-Hanley D."/>
            <person name="Inman J."/>
        </authorList>
    </citation>
    <scope>NUCLEOTIDE SEQUENCE [LARGE SCALE GENOMIC DNA]</scope>
    <source>
        <strain evidence="1 2">G5</strain>
    </source>
</reference>
<evidence type="ECO:0000313" key="1">
    <source>
        <dbReference type="EMBL" id="EGR30528.1"/>
    </source>
</evidence>
<dbReference type="RefSeq" id="XP_004032115.1">
    <property type="nucleotide sequence ID" value="XM_004032067.1"/>
</dbReference>
<sequence>MKSPDLKNIKKNRQIGFKVSYENQLLKEKMLNIDQRQLNNKASESVKQFCIRHANSKIYTRLSNLKNINKENKIIMKRLYNTPSVYSVFQFEQDNLKRLNYSQNISQNARRKNPLDNPTPLYYLTKIQKKQNKENSEQNVQIKYDYQTLDNSIALLNYNLQQKSLQLNKKNNQKTH</sequence>
<accession>G0QW73</accession>
<dbReference type="GeneID" id="14906643"/>
<keyword evidence="2" id="KW-1185">Reference proteome</keyword>
<dbReference type="InParanoid" id="G0QW73"/>
<protein>
    <submittedName>
        <fullName evidence="1">Uncharacterized protein</fullName>
    </submittedName>
</protein>
<name>G0QW73_ICHMU</name>
<proteinExistence type="predicted"/>
<gene>
    <name evidence="1" type="ORF">IMG5_129810</name>
</gene>
<organism evidence="1 2">
    <name type="scientific">Ichthyophthirius multifiliis</name>
    <name type="common">White spot disease agent</name>
    <name type="synonym">Ich</name>
    <dbReference type="NCBI Taxonomy" id="5932"/>
    <lineage>
        <taxon>Eukaryota</taxon>
        <taxon>Sar</taxon>
        <taxon>Alveolata</taxon>
        <taxon>Ciliophora</taxon>
        <taxon>Intramacronucleata</taxon>
        <taxon>Oligohymenophorea</taxon>
        <taxon>Hymenostomatida</taxon>
        <taxon>Ophryoglenina</taxon>
        <taxon>Ichthyophthirius</taxon>
    </lineage>
</organism>
<dbReference type="OrthoDB" id="10598417at2759"/>
<dbReference type="AlphaFoldDB" id="G0QW73"/>
<evidence type="ECO:0000313" key="2">
    <source>
        <dbReference type="Proteomes" id="UP000008983"/>
    </source>
</evidence>
<dbReference type="Proteomes" id="UP000008983">
    <property type="component" value="Unassembled WGS sequence"/>
</dbReference>